<feature type="signal peptide" evidence="5">
    <location>
        <begin position="1"/>
        <end position="23"/>
    </location>
</feature>
<dbReference type="CDD" id="cd02860">
    <property type="entry name" value="E_set_Pullulanase"/>
    <property type="match status" value="1"/>
</dbReference>
<dbReference type="GO" id="GO:0051060">
    <property type="term" value="F:pullulanase activity"/>
    <property type="evidence" value="ECO:0007669"/>
    <property type="project" value="InterPro"/>
</dbReference>
<dbReference type="SUPFAM" id="SSF51011">
    <property type="entry name" value="Glycosyl hydrolase domain"/>
    <property type="match status" value="1"/>
</dbReference>
<dbReference type="InterPro" id="IPR013783">
    <property type="entry name" value="Ig-like_fold"/>
</dbReference>
<dbReference type="Pfam" id="PF03714">
    <property type="entry name" value="PUD"/>
    <property type="match status" value="1"/>
</dbReference>
<dbReference type="Gene3D" id="2.60.40.1180">
    <property type="entry name" value="Golgi alpha-mannosidase II"/>
    <property type="match status" value="1"/>
</dbReference>
<dbReference type="SUPFAM" id="SSF81296">
    <property type="entry name" value="E set domains"/>
    <property type="match status" value="2"/>
</dbReference>
<feature type="domain" description="Pullulanase carbohydrate-binding module 41" evidence="7">
    <location>
        <begin position="75"/>
        <end position="168"/>
    </location>
</feature>
<evidence type="ECO:0000256" key="5">
    <source>
        <dbReference type="SAM" id="SignalP"/>
    </source>
</evidence>
<dbReference type="InterPro" id="IPR013780">
    <property type="entry name" value="Glyco_hydro_b"/>
</dbReference>
<dbReference type="GO" id="GO:0030246">
    <property type="term" value="F:carbohydrate binding"/>
    <property type="evidence" value="ECO:0007669"/>
    <property type="project" value="InterPro"/>
</dbReference>
<feature type="domain" description="Pullulanase N2" evidence="9">
    <location>
        <begin position="183"/>
        <end position="293"/>
    </location>
</feature>
<dbReference type="CDD" id="cd10315">
    <property type="entry name" value="CBM41_pullulanase"/>
    <property type="match status" value="1"/>
</dbReference>
<reference evidence="11 12" key="1">
    <citation type="submission" date="2019-09" db="EMBL/GenBank/DDBJ databases">
        <title>Whole genome sequence of Photorhabdus heterorhabditis strain ETL (Enterobacteriales: Enterobacteriaceae) a bacterial symbiont of Heterorhabditis zealandica strain ETL (Rhabditida: Heterorhabditidae).</title>
        <authorList>
            <person name="Lulamba T.E."/>
            <person name="Serepa-Dlamini M.H."/>
        </authorList>
    </citation>
    <scope>NUCLEOTIDE SEQUENCE [LARGE SCALE GENOMIC DNA]</scope>
    <source>
        <strain evidence="11 12">ETL</strain>
    </source>
</reference>
<dbReference type="InterPro" id="IPR011839">
    <property type="entry name" value="Pullul_strch"/>
</dbReference>
<dbReference type="Gene3D" id="2.60.40.10">
    <property type="entry name" value="Immunoglobulins"/>
    <property type="match status" value="1"/>
</dbReference>
<dbReference type="RefSeq" id="WP_149617405.1">
    <property type="nucleotide sequence ID" value="NZ_CAWPFF010000094.1"/>
</dbReference>
<dbReference type="InterPro" id="IPR013784">
    <property type="entry name" value="Carb-bd-like_fold"/>
</dbReference>
<feature type="chain" id="PRO_5022788047" evidence="5">
    <location>
        <begin position="24"/>
        <end position="1090"/>
    </location>
</feature>
<protein>
    <submittedName>
        <fullName evidence="11">Pullulanase-type alpha-1,6-glucosidase</fullName>
    </submittedName>
</protein>
<dbReference type="Pfam" id="PF18494">
    <property type="entry name" value="Pullulanase_Ins"/>
    <property type="match status" value="1"/>
</dbReference>
<dbReference type="InterPro" id="IPR041111">
    <property type="entry name" value="Pullulanase_Ins"/>
</dbReference>
<dbReference type="InterPro" id="IPR005323">
    <property type="entry name" value="CBM41_pullulanase"/>
</dbReference>
<evidence type="ECO:0000313" key="12">
    <source>
        <dbReference type="Proteomes" id="UP000322184"/>
    </source>
</evidence>
<feature type="domain" description="Alpha-1,6-glucosidases pullulanase-type C-terminal" evidence="8">
    <location>
        <begin position="912"/>
        <end position="1074"/>
    </location>
</feature>
<dbReference type="AlphaFoldDB" id="A0A5B0VVH4"/>
<comment type="similarity">
    <text evidence="1">Belongs to the glycosyl hydrolase 13 family.</text>
</comment>
<dbReference type="InterPro" id="IPR017853">
    <property type="entry name" value="GH"/>
</dbReference>
<dbReference type="Pfam" id="PF11852">
    <property type="entry name" value="Pullul_strch_C"/>
    <property type="match status" value="1"/>
</dbReference>
<evidence type="ECO:0000259" key="8">
    <source>
        <dbReference type="Pfam" id="PF11852"/>
    </source>
</evidence>
<proteinExistence type="inferred from homology"/>
<evidence type="ECO:0000256" key="1">
    <source>
        <dbReference type="ARBA" id="ARBA00008061"/>
    </source>
</evidence>
<dbReference type="Pfam" id="PF17967">
    <property type="entry name" value="Pullulanase_N2"/>
    <property type="match status" value="1"/>
</dbReference>
<dbReference type="CDD" id="cd11341">
    <property type="entry name" value="AmyAc_Pullulanase_LD-like"/>
    <property type="match status" value="1"/>
</dbReference>
<dbReference type="Pfam" id="PF02922">
    <property type="entry name" value="CBM_48"/>
    <property type="match status" value="1"/>
</dbReference>
<evidence type="ECO:0000259" key="10">
    <source>
        <dbReference type="Pfam" id="PF18494"/>
    </source>
</evidence>
<dbReference type="InterPro" id="IPR040671">
    <property type="entry name" value="Pullulanase_N2"/>
</dbReference>
<keyword evidence="4" id="KW-0326">Glycosidase</keyword>
<dbReference type="InterPro" id="IPR004193">
    <property type="entry name" value="Glyco_hydro_13_N"/>
</dbReference>
<evidence type="ECO:0000259" key="9">
    <source>
        <dbReference type="Pfam" id="PF17967"/>
    </source>
</evidence>
<keyword evidence="2 5" id="KW-0732">Signal</keyword>
<evidence type="ECO:0000256" key="4">
    <source>
        <dbReference type="ARBA" id="ARBA00023295"/>
    </source>
</evidence>
<dbReference type="SUPFAM" id="SSF49452">
    <property type="entry name" value="Starch-binding domain-like"/>
    <property type="match status" value="1"/>
</dbReference>
<evidence type="ECO:0000313" key="11">
    <source>
        <dbReference type="EMBL" id="KAA1178527.1"/>
    </source>
</evidence>
<feature type="domain" description="Glycoside hydrolase family 13 N-terminal" evidence="6">
    <location>
        <begin position="304"/>
        <end position="388"/>
    </location>
</feature>
<keyword evidence="3" id="KW-0378">Hydrolase</keyword>
<dbReference type="GO" id="GO:0005975">
    <property type="term" value="P:carbohydrate metabolic process"/>
    <property type="evidence" value="ECO:0007669"/>
    <property type="project" value="InterPro"/>
</dbReference>
<dbReference type="PROSITE" id="PS51257">
    <property type="entry name" value="PROKAR_LIPOPROTEIN"/>
    <property type="match status" value="1"/>
</dbReference>
<dbReference type="NCBIfam" id="TIGR02103">
    <property type="entry name" value="pullul_strch"/>
    <property type="match status" value="1"/>
</dbReference>
<dbReference type="InterPro" id="IPR024561">
    <property type="entry name" value="Pullul_strch_C"/>
</dbReference>
<dbReference type="PANTHER" id="PTHR43002">
    <property type="entry name" value="GLYCOGEN DEBRANCHING ENZYME"/>
    <property type="match status" value="1"/>
</dbReference>
<dbReference type="InterPro" id="IPR014756">
    <property type="entry name" value="Ig_E-set"/>
</dbReference>
<comment type="caution">
    <text evidence="11">The sequence shown here is derived from an EMBL/GenBank/DDBJ whole genome shotgun (WGS) entry which is preliminary data.</text>
</comment>
<dbReference type="SUPFAM" id="SSF51445">
    <property type="entry name" value="(Trans)glycosidases"/>
    <property type="match status" value="1"/>
</dbReference>
<feature type="domain" description="Pullulanase Ins" evidence="10">
    <location>
        <begin position="489"/>
        <end position="562"/>
    </location>
</feature>
<gene>
    <name evidence="11" type="primary">pulA</name>
    <name evidence="11" type="ORF">F0L16_18885</name>
</gene>
<dbReference type="STRING" id="880156.AM629_10555"/>
<sequence>MVEHFWKKAYLALLSSTFVLLLASCDNNSSLPKSPEEPMAYIPNKVPSEAAIAGNFQAVIHLVDIAKLGQSPTTNHDYSTNTLYLWNDKSCDALDSPSLSWDDISATPTGSDSYGPYWVVPLTKNEGCINVIVRDGNNNKLIDNDLKISFSDFSNRTVSVIPGNHQIYGSRAEAFNSVFGVSQASAHWVDSRTLLWSGGADKPYVRLYYNRNGKVEANDEGNFTDGYLMLTPTTLSQKTADRFPHLAKLTAFHLPTDVDVDTLLTGDLVALATNKEGLLLSATQVQTAGVLDDRFASAADTLEYGALINDAGVTFRLWAPTAQHVGLVIYDANKQVIANHTMNRDPASGSWSWQGDKDLIGAYYRYALTVYHPRSRNVEHYVVTDPYSHSLSTNSEYSQVVNLDDEALKPQNWDSLIMPRSQSTPADIARMTIYESHVRDLSIADSTVPEAWRGKYLALTANNSDMFKHLKALSQAGVTHMELLPVFDVASINEFSNQVADLNHPFSRLCQVNAAVRNSRFTAYCNGLQTVGEVLQELKSGDSANNPQVQELNAMIAETDSYNWGYDPFHYSAPEGSYATDAEGSVRIKEFRAMVQAIKQQLGMNVIMDVAYNHTNAAGPTDRSSVLDKVVPWYYHRLNEISGNVESNTCCHDTAPEHRMFAKLIEDSLVTWVKDYKIDAFRFDLMGFHPKAQMLSALAKVRTINPSVYFLGEGWNSGQDDRFEIASQINLKGTGIGTFSDRLRDAVRGGGPFDSAASIRINQGVGNGAGTLPNEITGLNVDEVRHLADLVRLGMAGNLADFVLIDKNGAVKTGREIDYKGAIAGYAADPIEVINYVSKHDNQTLWDIISYKASREANLATRVRMQAVSLATTFLGQGLAFSQHGSELLRSKSFTRDSYNAGDWFNRVSYTYQDNNYDVGMPGQIGDGENYALIEQVKNAVDKPGQTELLQMTAFYQELVRLRQFSPLMVLGDGASVKQRIDFRNVGPHQQLGLLVMTIDDGNTTNDDRDLRFDGLVVMINAASQPATVRDLNVRGLKLNDIQSELGSVSLAAGIRIAEDGSVTLPSWSVAVLVLPQDGVRGIGLPVRSK</sequence>
<dbReference type="Proteomes" id="UP000322184">
    <property type="component" value="Unassembled WGS sequence"/>
</dbReference>
<dbReference type="EMBL" id="VTUW01000051">
    <property type="protein sequence ID" value="KAA1178527.1"/>
    <property type="molecule type" value="Genomic_DNA"/>
</dbReference>
<dbReference type="Gene3D" id="2.60.40.1130">
    <property type="entry name" value="Rab geranylgeranyltransferase alpha-subunit, insert domain"/>
    <property type="match status" value="1"/>
</dbReference>
<evidence type="ECO:0000259" key="7">
    <source>
        <dbReference type="Pfam" id="PF03714"/>
    </source>
</evidence>
<evidence type="ECO:0000259" key="6">
    <source>
        <dbReference type="Pfam" id="PF02922"/>
    </source>
</evidence>
<evidence type="ECO:0000256" key="2">
    <source>
        <dbReference type="ARBA" id="ARBA00022729"/>
    </source>
</evidence>
<evidence type="ECO:0000256" key="3">
    <source>
        <dbReference type="ARBA" id="ARBA00022801"/>
    </source>
</evidence>
<dbReference type="Gene3D" id="2.60.40.1110">
    <property type="match status" value="1"/>
</dbReference>
<accession>A0A5B0VVH4</accession>
<organism evidence="11 12">
    <name type="scientific">Photorhabdus heterorhabditis</name>
    <dbReference type="NCBI Taxonomy" id="880156"/>
    <lineage>
        <taxon>Bacteria</taxon>
        <taxon>Pseudomonadati</taxon>
        <taxon>Pseudomonadota</taxon>
        <taxon>Gammaproteobacteria</taxon>
        <taxon>Enterobacterales</taxon>
        <taxon>Morganellaceae</taxon>
        <taxon>Photorhabdus</taxon>
    </lineage>
</organism>
<name>A0A5B0VVH4_9GAMM</name>
<dbReference type="Gene3D" id="3.20.20.80">
    <property type="entry name" value="Glycosidases"/>
    <property type="match status" value="1"/>
</dbReference>